<dbReference type="Proteomes" id="UP000314294">
    <property type="component" value="Unassembled WGS sequence"/>
</dbReference>
<keyword evidence="2" id="KW-1185">Reference proteome</keyword>
<dbReference type="AlphaFoldDB" id="A0A4Z2HKB6"/>
<reference evidence="1 2" key="1">
    <citation type="submission" date="2019-03" db="EMBL/GenBank/DDBJ databases">
        <title>First draft genome of Liparis tanakae, snailfish: a comprehensive survey of snailfish specific genes.</title>
        <authorList>
            <person name="Kim W."/>
            <person name="Song I."/>
            <person name="Jeong J.-H."/>
            <person name="Kim D."/>
            <person name="Kim S."/>
            <person name="Ryu S."/>
            <person name="Song J.Y."/>
            <person name="Lee S.K."/>
        </authorList>
    </citation>
    <scope>NUCLEOTIDE SEQUENCE [LARGE SCALE GENOMIC DNA]</scope>
    <source>
        <tissue evidence="1">Muscle</tissue>
    </source>
</reference>
<sequence>MTLGLASGVTRYPPTKIRGSITGCHGNVNHPCRCICVYGDSSARVYVCVPAARRGLAPVMLLSCTGSLQPEWLRQLSEPRCSHLPYSDSSQQLFVLFVSS</sequence>
<evidence type="ECO:0000313" key="1">
    <source>
        <dbReference type="EMBL" id="TNN66258.1"/>
    </source>
</evidence>
<protein>
    <submittedName>
        <fullName evidence="1">Uncharacterized protein</fullName>
    </submittedName>
</protein>
<evidence type="ECO:0000313" key="2">
    <source>
        <dbReference type="Proteomes" id="UP000314294"/>
    </source>
</evidence>
<gene>
    <name evidence="1" type="ORF">EYF80_023492</name>
</gene>
<dbReference type="EMBL" id="SRLO01000222">
    <property type="protein sequence ID" value="TNN66258.1"/>
    <property type="molecule type" value="Genomic_DNA"/>
</dbReference>
<organism evidence="1 2">
    <name type="scientific">Liparis tanakae</name>
    <name type="common">Tanaka's snailfish</name>
    <dbReference type="NCBI Taxonomy" id="230148"/>
    <lineage>
        <taxon>Eukaryota</taxon>
        <taxon>Metazoa</taxon>
        <taxon>Chordata</taxon>
        <taxon>Craniata</taxon>
        <taxon>Vertebrata</taxon>
        <taxon>Euteleostomi</taxon>
        <taxon>Actinopterygii</taxon>
        <taxon>Neopterygii</taxon>
        <taxon>Teleostei</taxon>
        <taxon>Neoteleostei</taxon>
        <taxon>Acanthomorphata</taxon>
        <taxon>Eupercaria</taxon>
        <taxon>Perciformes</taxon>
        <taxon>Cottioidei</taxon>
        <taxon>Cottales</taxon>
        <taxon>Liparidae</taxon>
        <taxon>Liparis</taxon>
    </lineage>
</organism>
<comment type="caution">
    <text evidence="1">The sequence shown here is derived from an EMBL/GenBank/DDBJ whole genome shotgun (WGS) entry which is preliminary data.</text>
</comment>
<accession>A0A4Z2HKB6</accession>
<name>A0A4Z2HKB6_9TELE</name>
<proteinExistence type="predicted"/>